<dbReference type="PANTHER" id="PTHR30483:SF6">
    <property type="entry name" value="PERIPLASMIC BINDING PROTEIN OF ABC TRANSPORTER FOR NATURAL AMINO ACIDS"/>
    <property type="match status" value="1"/>
</dbReference>
<sequence>MGIKKQKFVRRLLVTSICILLFVFTVWIVFMKTTSKKPIIIGFDAQLTGKQSEIGIQERNGVQLAVEKINASGGINGKKVQLMIRDDLGIPEQAQKMDSDLIKLGAVAIIGHSTSEQTLAGVKMANDDKEIMIGPTVSTPKLAGIDDYFFHVYPSFNESSKAFAEYIYKKNNIKQMSIIYDTDNKAYSEDYMEIFENKFKSLGGNINGEISFSSKKQSDFSSLLSKLNGSKIQGILIIASDIDTAMIAQKIRSMNLSFPLYASSWAQTPTLIVNGGTAVEGMKVEQCYVPNDKSQAFKDFQNNYKTRFGSEPSFGAAFGYEASSMLIEALKSTEGKKKDLKEEILKNNNFTGIIDGFSVDKLGDTKIPFYLSSINRGQFVVIEKLSSINSENNIN</sequence>
<keyword evidence="5" id="KW-0675">Receptor</keyword>
<dbReference type="InterPro" id="IPR028082">
    <property type="entry name" value="Peripla_BP_I"/>
</dbReference>
<evidence type="ECO:0000256" key="1">
    <source>
        <dbReference type="ARBA" id="ARBA00010062"/>
    </source>
</evidence>
<feature type="transmembrane region" description="Helical" evidence="3">
    <location>
        <begin position="12"/>
        <end position="30"/>
    </location>
</feature>
<dbReference type="HOGENOM" id="CLU_027128_6_3_9"/>
<dbReference type="SUPFAM" id="SSF53822">
    <property type="entry name" value="Periplasmic binding protein-like I"/>
    <property type="match status" value="1"/>
</dbReference>
<name>A0A0E3M8F8_CLOSL</name>
<keyword evidence="3" id="KW-0472">Membrane</keyword>
<dbReference type="EMBL" id="CP009933">
    <property type="protein sequence ID" value="AKA68678.1"/>
    <property type="molecule type" value="Genomic_DNA"/>
</dbReference>
<evidence type="ECO:0000313" key="5">
    <source>
        <dbReference type="EMBL" id="AKA68678.1"/>
    </source>
</evidence>
<keyword evidence="3" id="KW-1133">Transmembrane helix</keyword>
<dbReference type="AlphaFoldDB" id="A0A0E3M8F8"/>
<evidence type="ECO:0000256" key="2">
    <source>
        <dbReference type="ARBA" id="ARBA00022729"/>
    </source>
</evidence>
<dbReference type="CDD" id="cd19983">
    <property type="entry name" value="PBP1_ABC_HAAT-like"/>
    <property type="match status" value="1"/>
</dbReference>
<dbReference type="PANTHER" id="PTHR30483">
    <property type="entry name" value="LEUCINE-SPECIFIC-BINDING PROTEIN"/>
    <property type="match status" value="1"/>
</dbReference>
<reference evidence="5 6" key="1">
    <citation type="journal article" date="2015" name="J. Biotechnol.">
        <title>Complete genome sequence of a malodorant-producing acetogen, Clostridium scatologenes ATCC 25775(T).</title>
        <authorList>
            <person name="Zhu Z."/>
            <person name="Guo T."/>
            <person name="Zheng H."/>
            <person name="Song T."/>
            <person name="Ouyang P."/>
            <person name="Xie J."/>
        </authorList>
    </citation>
    <scope>NUCLEOTIDE SEQUENCE [LARGE SCALE GENOMIC DNA]</scope>
    <source>
        <strain evidence="5 6">ATCC 25775</strain>
    </source>
</reference>
<feature type="domain" description="Leucine-binding protein" evidence="4">
    <location>
        <begin position="38"/>
        <end position="335"/>
    </location>
</feature>
<protein>
    <submittedName>
        <fullName evidence="5">Extracellular ligand-binding receptor</fullName>
    </submittedName>
</protein>
<dbReference type="KEGG" id="csq:CSCA_1553"/>
<proteinExistence type="inferred from homology"/>
<dbReference type="STRING" id="1548.CSCA_1553"/>
<dbReference type="RefSeq" id="WP_029160097.1">
    <property type="nucleotide sequence ID" value="NZ_CP009933.1"/>
</dbReference>
<dbReference type="InterPro" id="IPR028081">
    <property type="entry name" value="Leu-bd"/>
</dbReference>
<comment type="similarity">
    <text evidence="1">Belongs to the leucine-binding protein family.</text>
</comment>
<organism evidence="5 6">
    <name type="scientific">Clostridium scatologenes</name>
    <dbReference type="NCBI Taxonomy" id="1548"/>
    <lineage>
        <taxon>Bacteria</taxon>
        <taxon>Bacillati</taxon>
        <taxon>Bacillota</taxon>
        <taxon>Clostridia</taxon>
        <taxon>Eubacteriales</taxon>
        <taxon>Clostridiaceae</taxon>
        <taxon>Clostridium</taxon>
    </lineage>
</organism>
<keyword evidence="6" id="KW-1185">Reference proteome</keyword>
<dbReference type="InterPro" id="IPR051010">
    <property type="entry name" value="BCAA_transport"/>
</dbReference>
<keyword evidence="3" id="KW-0812">Transmembrane</keyword>
<keyword evidence="2" id="KW-0732">Signal</keyword>
<accession>A0A0E3M8F8</accession>
<evidence type="ECO:0000256" key="3">
    <source>
        <dbReference type="SAM" id="Phobius"/>
    </source>
</evidence>
<evidence type="ECO:0000259" key="4">
    <source>
        <dbReference type="Pfam" id="PF13458"/>
    </source>
</evidence>
<gene>
    <name evidence="5" type="ORF">CSCA_1553</name>
</gene>
<evidence type="ECO:0000313" key="6">
    <source>
        <dbReference type="Proteomes" id="UP000033115"/>
    </source>
</evidence>
<dbReference type="Pfam" id="PF13458">
    <property type="entry name" value="Peripla_BP_6"/>
    <property type="match status" value="1"/>
</dbReference>
<dbReference type="Gene3D" id="3.40.50.2300">
    <property type="match status" value="2"/>
</dbReference>
<dbReference type="Proteomes" id="UP000033115">
    <property type="component" value="Chromosome"/>
</dbReference>